<gene>
    <name evidence="2" type="ORF">REB14_14430</name>
</gene>
<dbReference type="PANTHER" id="PTHR43415">
    <property type="entry name" value="SPERMIDINE N(1)-ACETYLTRANSFERASE"/>
    <property type="match status" value="1"/>
</dbReference>
<keyword evidence="2" id="KW-0808">Transferase</keyword>
<dbReference type="Gene3D" id="2.60.120.10">
    <property type="entry name" value="Jelly Rolls"/>
    <property type="match status" value="1"/>
</dbReference>
<dbReference type="Gene3D" id="3.40.630.30">
    <property type="match status" value="1"/>
</dbReference>
<dbReference type="RefSeq" id="WP_079240165.1">
    <property type="nucleotide sequence ID" value="NZ_JAVIXS010000014.1"/>
</dbReference>
<evidence type="ECO:0000313" key="2">
    <source>
        <dbReference type="EMBL" id="MDR4953374.1"/>
    </source>
</evidence>
<proteinExistence type="predicted"/>
<evidence type="ECO:0000259" key="1">
    <source>
        <dbReference type="PROSITE" id="PS51186"/>
    </source>
</evidence>
<keyword evidence="2" id="KW-0012">Acyltransferase</keyword>
<dbReference type="InterPro" id="IPR014710">
    <property type="entry name" value="RmlC-like_jellyroll"/>
</dbReference>
<dbReference type="EMBL" id="JAVIXS010000014">
    <property type="protein sequence ID" value="MDR4953374.1"/>
    <property type="molecule type" value="Genomic_DNA"/>
</dbReference>
<sequence>MKNNISVFDCSVIDLGKISFDEGNLTVVENNSSFPFNVKRVFYLYDIAGGESRGSHSHKECHQFLIATSGSFEVSLDDGKFKRQVFLNRPDLGLHIPPGIWASEINFSSGAICLVLASHTYNEKDYIRNYEDFLSFHQLTLVEYTPEILSKSWDWLNEPEIKHLTSTPDFSKDDQQKWFSSLNQNPTYWVKGIRYNNNIIGVAGLKNINIDEGSAEYFGYIGEKEYWGKGLSTEIFKHIFKFAKEKLNLKSLYLKVIAENTRAIKAYENAGFLKQNSTDSNIIMSINL</sequence>
<dbReference type="GO" id="GO:0016746">
    <property type="term" value="F:acyltransferase activity"/>
    <property type="evidence" value="ECO:0007669"/>
    <property type="project" value="UniProtKB-KW"/>
</dbReference>
<dbReference type="SUPFAM" id="SSF55729">
    <property type="entry name" value="Acyl-CoA N-acyltransferases (Nat)"/>
    <property type="match status" value="1"/>
</dbReference>
<name>A0ABU1E6C9_9FLAO</name>
<dbReference type="PROSITE" id="PS51186">
    <property type="entry name" value="GNAT"/>
    <property type="match status" value="1"/>
</dbReference>
<evidence type="ECO:0000313" key="3">
    <source>
        <dbReference type="Proteomes" id="UP001260959"/>
    </source>
</evidence>
<reference evidence="2 3" key="1">
    <citation type="submission" date="2023-08" db="EMBL/GenBank/DDBJ databases">
        <authorList>
            <person name="Maltman C."/>
        </authorList>
    </citation>
    <scope>NUCLEOTIDE SEQUENCE [LARGE SCALE GENOMIC DNA]</scope>
    <source>
        <strain evidence="2 3">ES2</strain>
    </source>
</reference>
<feature type="domain" description="N-acetyltransferase" evidence="1">
    <location>
        <begin position="139"/>
        <end position="288"/>
    </location>
</feature>
<dbReference type="CDD" id="cd20292">
    <property type="entry name" value="cupin_QdtA-like"/>
    <property type="match status" value="1"/>
</dbReference>
<keyword evidence="3" id="KW-1185">Reference proteome</keyword>
<dbReference type="SUPFAM" id="SSF51182">
    <property type="entry name" value="RmlC-like cupins"/>
    <property type="match status" value="1"/>
</dbReference>
<dbReference type="Pfam" id="PF05523">
    <property type="entry name" value="FdtA"/>
    <property type="match status" value="1"/>
</dbReference>
<comment type="caution">
    <text evidence="2">The sequence shown here is derived from an EMBL/GenBank/DDBJ whole genome shotgun (WGS) entry which is preliminary data.</text>
</comment>
<dbReference type="PANTHER" id="PTHR43415:SF3">
    <property type="entry name" value="GNAT-FAMILY ACETYLTRANSFERASE"/>
    <property type="match status" value="1"/>
</dbReference>
<accession>A0ABU1E6C9</accession>
<dbReference type="CDD" id="cd04301">
    <property type="entry name" value="NAT_SF"/>
    <property type="match status" value="1"/>
</dbReference>
<dbReference type="EC" id="2.3.1.-" evidence="2"/>
<dbReference type="InterPro" id="IPR011051">
    <property type="entry name" value="RmlC_Cupin_sf"/>
</dbReference>
<protein>
    <submittedName>
        <fullName evidence="2">GNAT family N-acetyltransferase</fullName>
        <ecNumber evidence="2">2.3.1.-</ecNumber>
    </submittedName>
</protein>
<dbReference type="InterPro" id="IPR000182">
    <property type="entry name" value="GNAT_dom"/>
</dbReference>
<dbReference type="Pfam" id="PF00583">
    <property type="entry name" value="Acetyltransf_1"/>
    <property type="match status" value="1"/>
</dbReference>
<dbReference type="Proteomes" id="UP001260959">
    <property type="component" value="Unassembled WGS sequence"/>
</dbReference>
<dbReference type="InterPro" id="IPR008894">
    <property type="entry name" value="QdtA_cupin_dom"/>
</dbReference>
<organism evidence="2 3">
    <name type="scientific">Chryseobacterium metallicongregator</name>
    <dbReference type="NCBI Taxonomy" id="3073042"/>
    <lineage>
        <taxon>Bacteria</taxon>
        <taxon>Pseudomonadati</taxon>
        <taxon>Bacteroidota</taxon>
        <taxon>Flavobacteriia</taxon>
        <taxon>Flavobacteriales</taxon>
        <taxon>Weeksellaceae</taxon>
        <taxon>Chryseobacterium group</taxon>
        <taxon>Chryseobacterium</taxon>
    </lineage>
</organism>
<dbReference type="InterPro" id="IPR016181">
    <property type="entry name" value="Acyl_CoA_acyltransferase"/>
</dbReference>